<feature type="binding site" evidence="8">
    <location>
        <position position="65"/>
    </location>
    <ligand>
        <name>Zn(2+)</name>
        <dbReference type="ChEBI" id="CHEBI:29105"/>
        <label>1</label>
        <note>catalytic</note>
    </ligand>
</feature>
<keyword evidence="6 8" id="KW-0378">Hydrolase</keyword>
<feature type="binding site" evidence="8">
    <location>
        <position position="157"/>
    </location>
    <ligand>
        <name>Zn(2+)</name>
        <dbReference type="ChEBI" id="CHEBI:29105"/>
        <label>1</label>
        <note>catalytic</note>
    </ligand>
</feature>
<evidence type="ECO:0000256" key="6">
    <source>
        <dbReference type="ARBA" id="ARBA00022801"/>
    </source>
</evidence>
<keyword evidence="4 8" id="KW-0479">Metal-binding</keyword>
<dbReference type="SUPFAM" id="SSF56281">
    <property type="entry name" value="Metallo-hydrolase/oxidoreductase"/>
    <property type="match status" value="1"/>
</dbReference>
<dbReference type="RefSeq" id="WP_189036776.1">
    <property type="nucleotide sequence ID" value="NZ_BMMP01000005.1"/>
</dbReference>
<evidence type="ECO:0000259" key="11">
    <source>
        <dbReference type="Pfam" id="PF12706"/>
    </source>
</evidence>
<feature type="binding site" evidence="8">
    <location>
        <position position="68"/>
    </location>
    <ligand>
        <name>Zn(2+)</name>
        <dbReference type="ChEBI" id="CHEBI:29105"/>
        <label>2</label>
        <note>catalytic</note>
    </ligand>
</feature>
<dbReference type="EMBL" id="BMMP01000005">
    <property type="protein sequence ID" value="GGO47595.1"/>
    <property type="molecule type" value="Genomic_DNA"/>
</dbReference>
<dbReference type="InterPro" id="IPR013471">
    <property type="entry name" value="RNase_Z/BN"/>
</dbReference>
<evidence type="ECO:0000256" key="7">
    <source>
        <dbReference type="ARBA" id="ARBA00022833"/>
    </source>
</evidence>
<comment type="subunit">
    <text evidence="1 8">Homodimer.</text>
</comment>
<comment type="catalytic activity">
    <reaction evidence="8">
        <text>Endonucleolytic cleavage of RNA, removing extra 3' nucleotides from tRNA precursor, generating 3' termini of tRNAs. A 3'-hydroxy group is left at the tRNA terminus and a 5'-phosphoryl group is left at the trailer molecule.</text>
        <dbReference type="EC" id="3.1.26.11"/>
    </reaction>
</comment>
<evidence type="ECO:0000259" key="10">
    <source>
        <dbReference type="Pfam" id="PF00753"/>
    </source>
</evidence>
<protein>
    <recommendedName>
        <fullName evidence="8">Ribonuclease Z</fullName>
        <shortName evidence="8">RNase Z</shortName>
        <ecNumber evidence="8">3.1.26.11</ecNumber>
    </recommendedName>
    <alternativeName>
        <fullName evidence="8">tRNA 3 endonuclease</fullName>
    </alternativeName>
    <alternativeName>
        <fullName evidence="8">tRNase Z</fullName>
    </alternativeName>
</protein>
<comment type="cofactor">
    <cofactor evidence="8">
        <name>Zn(2+)</name>
        <dbReference type="ChEBI" id="CHEBI:29105"/>
    </cofactor>
    <text evidence="8">Binds 2 Zn(2+) ions.</text>
</comment>
<feature type="region of interest" description="Disordered" evidence="9">
    <location>
        <begin position="118"/>
        <end position="141"/>
    </location>
</feature>
<evidence type="ECO:0000313" key="12">
    <source>
        <dbReference type="EMBL" id="GGO47595.1"/>
    </source>
</evidence>
<dbReference type="PANTHER" id="PTHR46018:SF2">
    <property type="entry name" value="ZINC PHOSPHODIESTERASE ELAC PROTEIN 1"/>
    <property type="match status" value="1"/>
</dbReference>
<evidence type="ECO:0000313" key="13">
    <source>
        <dbReference type="Proteomes" id="UP000631535"/>
    </source>
</evidence>
<keyword evidence="3 8" id="KW-0540">Nuclease</keyword>
<accession>A0ABQ2M766</accession>
<feature type="binding site" evidence="8">
    <location>
        <position position="63"/>
    </location>
    <ligand>
        <name>Zn(2+)</name>
        <dbReference type="ChEBI" id="CHEBI:29105"/>
        <label>1</label>
        <note>catalytic</note>
    </ligand>
</feature>
<feature type="compositionally biased region" description="Low complexity" evidence="9">
    <location>
        <begin position="131"/>
        <end position="141"/>
    </location>
</feature>
<feature type="domain" description="Metallo-beta-lactamase" evidence="10">
    <location>
        <begin position="21"/>
        <end position="133"/>
    </location>
</feature>
<feature type="binding site" evidence="8">
    <location>
        <position position="220"/>
    </location>
    <ligand>
        <name>Zn(2+)</name>
        <dbReference type="ChEBI" id="CHEBI:29105"/>
        <label>1</label>
        <note>catalytic</note>
    </ligand>
</feature>
<keyword evidence="5 8" id="KW-0255">Endonuclease</keyword>
<feature type="binding site" evidence="8">
    <location>
        <position position="220"/>
    </location>
    <ligand>
        <name>Zn(2+)</name>
        <dbReference type="ChEBI" id="CHEBI:29105"/>
        <label>2</label>
        <note>catalytic</note>
    </ligand>
</feature>
<name>A0ABQ2M766_9ACTN</name>
<dbReference type="PANTHER" id="PTHR46018">
    <property type="entry name" value="ZINC PHOSPHODIESTERASE ELAC PROTEIN 1"/>
    <property type="match status" value="1"/>
</dbReference>
<dbReference type="InterPro" id="IPR001279">
    <property type="entry name" value="Metallo-B-lactamas"/>
</dbReference>
<dbReference type="InterPro" id="IPR036866">
    <property type="entry name" value="RibonucZ/Hydroxyglut_hydro"/>
</dbReference>
<feature type="binding site" evidence="8">
    <location>
        <position position="278"/>
    </location>
    <ligand>
        <name>Zn(2+)</name>
        <dbReference type="ChEBI" id="CHEBI:29105"/>
        <label>2</label>
        <note>catalytic</note>
    </ligand>
</feature>
<keyword evidence="13" id="KW-1185">Reference proteome</keyword>
<dbReference type="Pfam" id="PF12706">
    <property type="entry name" value="Lactamase_B_2"/>
    <property type="match status" value="1"/>
</dbReference>
<evidence type="ECO:0000256" key="8">
    <source>
        <dbReference type="HAMAP-Rule" id="MF_01818"/>
    </source>
</evidence>
<proteinExistence type="inferred from homology"/>
<dbReference type="CDD" id="cd07717">
    <property type="entry name" value="RNaseZ_ZiPD-like_MBL-fold"/>
    <property type="match status" value="1"/>
</dbReference>
<evidence type="ECO:0000256" key="5">
    <source>
        <dbReference type="ARBA" id="ARBA00022759"/>
    </source>
</evidence>
<keyword evidence="7 8" id="KW-0862">Zinc</keyword>
<evidence type="ECO:0000256" key="1">
    <source>
        <dbReference type="ARBA" id="ARBA00011738"/>
    </source>
</evidence>
<evidence type="ECO:0000256" key="3">
    <source>
        <dbReference type="ARBA" id="ARBA00022722"/>
    </source>
</evidence>
<evidence type="ECO:0000256" key="9">
    <source>
        <dbReference type="SAM" id="MobiDB-lite"/>
    </source>
</evidence>
<dbReference type="EC" id="3.1.26.11" evidence="8"/>
<organism evidence="12 13">
    <name type="scientific">Streptomyces daqingensis</name>
    <dbReference type="NCBI Taxonomy" id="1472640"/>
    <lineage>
        <taxon>Bacteria</taxon>
        <taxon>Bacillati</taxon>
        <taxon>Actinomycetota</taxon>
        <taxon>Actinomycetes</taxon>
        <taxon>Kitasatosporales</taxon>
        <taxon>Streptomycetaceae</taxon>
        <taxon>Streptomyces</taxon>
    </lineage>
</organism>
<dbReference type="Pfam" id="PF00753">
    <property type="entry name" value="Lactamase_B"/>
    <property type="match status" value="1"/>
</dbReference>
<evidence type="ECO:0000256" key="2">
    <source>
        <dbReference type="ARBA" id="ARBA00022694"/>
    </source>
</evidence>
<keyword evidence="2 8" id="KW-0819">tRNA processing</keyword>
<comment type="function">
    <text evidence="8">Zinc phosphodiesterase, which displays some tRNA 3'-processing endonuclease activity. Probably involved in tRNA maturation, by removing a 3'-trailer from precursor tRNA.</text>
</comment>
<feature type="binding site" evidence="8">
    <location>
        <position position="67"/>
    </location>
    <ligand>
        <name>Zn(2+)</name>
        <dbReference type="ChEBI" id="CHEBI:29105"/>
        <label>2</label>
        <note>catalytic</note>
    </ligand>
</feature>
<comment type="similarity">
    <text evidence="8">Belongs to the RNase Z family.</text>
</comment>
<feature type="domain" description="Metallo-beta-lactamase" evidence="11">
    <location>
        <begin position="200"/>
        <end position="279"/>
    </location>
</feature>
<dbReference type="Gene3D" id="3.60.15.10">
    <property type="entry name" value="Ribonuclease Z/Hydroxyacylglutathione hydrolase-like"/>
    <property type="match status" value="1"/>
</dbReference>
<dbReference type="HAMAP" id="MF_01818">
    <property type="entry name" value="RNase_Z_BN"/>
    <property type="match status" value="1"/>
</dbReference>
<evidence type="ECO:0000256" key="4">
    <source>
        <dbReference type="ARBA" id="ARBA00022723"/>
    </source>
</evidence>
<sequence>MSQRELVVLGTASQVPTRHRNHNGYVLLWDGHGILFDPGEGTQRQMLRAGVAAHDLTRICVTHFHGDHSLGLAGVIQRINLDRVPHTVTAHYPASGQRFFDRLRHATAYRETVRLDERPVDGPGRVEVTPAPGSSGERAEAAGEAPPFALTAHRLSHPVESYGYRLVEPEGRRMLPERLAAEGIRGPDVARLQREGELRGVRLEDVSVTRRGQRFAFVMDTRMCDGVHALAQDCDLLVIESTFLDDDVSLAEEHGHLTAGQAGRAAAEAGVRSLVLTHFSQRYTDPSLFAEQARKAGFEGELTVAEDLMRVPVPKRRS</sequence>
<feature type="active site" description="Proton acceptor" evidence="8">
    <location>
        <position position="67"/>
    </location>
</feature>
<dbReference type="NCBIfam" id="NF000805">
    <property type="entry name" value="PRK00055.2-3"/>
    <property type="match status" value="1"/>
</dbReference>
<reference evidence="13" key="1">
    <citation type="journal article" date="2019" name="Int. J. Syst. Evol. Microbiol.">
        <title>The Global Catalogue of Microorganisms (GCM) 10K type strain sequencing project: providing services to taxonomists for standard genome sequencing and annotation.</title>
        <authorList>
            <consortium name="The Broad Institute Genomics Platform"/>
            <consortium name="The Broad Institute Genome Sequencing Center for Infectious Disease"/>
            <person name="Wu L."/>
            <person name="Ma J."/>
        </authorList>
    </citation>
    <scope>NUCLEOTIDE SEQUENCE [LARGE SCALE GENOMIC DNA]</scope>
    <source>
        <strain evidence="13">CGMCC 4.7178</strain>
    </source>
</reference>
<dbReference type="Proteomes" id="UP000631535">
    <property type="component" value="Unassembled WGS sequence"/>
</dbReference>
<comment type="caution">
    <text evidence="12">The sequence shown here is derived from an EMBL/GenBank/DDBJ whole genome shotgun (WGS) entry which is preliminary data.</text>
</comment>
<gene>
    <name evidence="8 12" type="primary">rnz</name>
    <name evidence="12" type="ORF">GCM10012287_20620</name>
</gene>